<reference evidence="2 3" key="2">
    <citation type="submission" date="2015-02" db="EMBL/GenBank/DDBJ databases">
        <title>The complete genome of Sphingomonas hengshuiensis sp. WHSC-8 isolated from soil of Hengshui Lake.</title>
        <authorList>
            <person name="Wei S."/>
            <person name="Guo J."/>
            <person name="Su C."/>
            <person name="Wu R."/>
            <person name="Zhang Z."/>
            <person name="Liang K."/>
            <person name="Li H."/>
            <person name="Wang T."/>
            <person name="Liu H."/>
            <person name="Zhang C."/>
            <person name="Li Z."/>
            <person name="Wang Q."/>
            <person name="Meng J."/>
        </authorList>
    </citation>
    <scope>NUCLEOTIDE SEQUENCE [LARGE SCALE GENOMIC DNA]</scope>
    <source>
        <strain evidence="2 3">WHSC-8</strain>
        <plasmid evidence="3">Plasmid</plasmid>
    </source>
</reference>
<dbReference type="AlphaFoldDB" id="A0A7U5BGE8"/>
<protein>
    <recommendedName>
        <fullName evidence="1">NAD-dependent epimerase/dehydratase domain-containing protein</fullName>
    </recommendedName>
</protein>
<name>A0A7U5BGE8_9SPHN</name>
<dbReference type="OrthoDB" id="9798669at2"/>
<gene>
    <name evidence="2" type="ORF">TS85_23690</name>
</gene>
<accession>A0A7U5BGE8</accession>
<geneLocation type="plasmid" evidence="3"/>
<evidence type="ECO:0000313" key="3">
    <source>
        <dbReference type="Proteomes" id="UP000032300"/>
    </source>
</evidence>
<dbReference type="KEGG" id="sphi:TS85_23690"/>
<keyword evidence="3" id="KW-1185">Reference proteome</keyword>
<dbReference type="InterPro" id="IPR001509">
    <property type="entry name" value="Epimerase_deHydtase"/>
</dbReference>
<keyword evidence="2" id="KW-0614">Plasmid</keyword>
<dbReference type="Proteomes" id="UP000032300">
    <property type="component" value="Plasmid unnamed"/>
</dbReference>
<organism evidence="2 3">
    <name type="scientific">Sphingomonas hengshuiensis</name>
    <dbReference type="NCBI Taxonomy" id="1609977"/>
    <lineage>
        <taxon>Bacteria</taxon>
        <taxon>Pseudomonadati</taxon>
        <taxon>Pseudomonadota</taxon>
        <taxon>Alphaproteobacteria</taxon>
        <taxon>Sphingomonadales</taxon>
        <taxon>Sphingomonadaceae</taxon>
        <taxon>Sphingomonas</taxon>
    </lineage>
</organism>
<dbReference type="EMBL" id="CP010837">
    <property type="protein sequence ID" value="AJP74786.1"/>
    <property type="molecule type" value="Genomic_DNA"/>
</dbReference>
<dbReference type="InterPro" id="IPR036291">
    <property type="entry name" value="NAD(P)-bd_dom_sf"/>
</dbReference>
<feature type="domain" description="NAD-dependent epimerase/dehydratase" evidence="1">
    <location>
        <begin position="5"/>
        <end position="216"/>
    </location>
</feature>
<dbReference type="PANTHER" id="PTHR43245">
    <property type="entry name" value="BIFUNCTIONAL POLYMYXIN RESISTANCE PROTEIN ARNA"/>
    <property type="match status" value="1"/>
</dbReference>
<dbReference type="SUPFAM" id="SSF51735">
    <property type="entry name" value="NAD(P)-binding Rossmann-fold domains"/>
    <property type="match status" value="1"/>
</dbReference>
<dbReference type="Gene3D" id="3.40.50.720">
    <property type="entry name" value="NAD(P)-binding Rossmann-like Domain"/>
    <property type="match status" value="1"/>
</dbReference>
<evidence type="ECO:0000313" key="2">
    <source>
        <dbReference type="EMBL" id="AJP74786.1"/>
    </source>
</evidence>
<proteinExistence type="predicted"/>
<dbReference type="CDD" id="cd08946">
    <property type="entry name" value="SDR_e"/>
    <property type="match status" value="1"/>
</dbReference>
<reference evidence="2 3" key="1">
    <citation type="journal article" date="2015" name="Int. J. Syst. Evol. Microbiol.">
        <title>Sphingomonas hengshuiensis sp. nov., isolated from lake wetland.</title>
        <authorList>
            <person name="Wei S."/>
            <person name="Wang T."/>
            <person name="Liu H."/>
            <person name="Zhang C."/>
            <person name="Guo J."/>
            <person name="Wang Q."/>
            <person name="Liang K."/>
            <person name="Zhang Z."/>
        </authorList>
    </citation>
    <scope>NUCLEOTIDE SEQUENCE [LARGE SCALE GENOMIC DNA]</scope>
    <source>
        <strain evidence="2 3">WHSC-8</strain>
        <plasmid evidence="2">unnamed</plasmid>
    </source>
</reference>
<evidence type="ECO:0000259" key="1">
    <source>
        <dbReference type="Pfam" id="PF01370"/>
    </source>
</evidence>
<sequence length="298" mass="33105">MTRRALVTGITGFIGGALSKRLLAEGWRVDAIVRPQSNTDCLPFARDVNFHIVEDGQDLTPVFAESRPDSVFHLASLYLAEHRPDQIGALVQSNILFPTLLAEAMAATGSRCLINTGTAWQNFQGKDYHPVNLYSATKQATEDLLLYYASARDLSVVTLRLFDTYGRGDKRRKLLQILIDSAKSGDPIDMSPGEQIVDMTHIDDVVDAFLLAAEHQLAQQRTLSETYYVSNERQSVRALASLVSETLGRPIEANFGGRPYRAREVMHPFSPQSEDLVPGWCAKRRLSDQILRLSQGAD</sequence>
<dbReference type="InterPro" id="IPR050177">
    <property type="entry name" value="Lipid_A_modif_metabolic_enz"/>
</dbReference>
<dbReference type="Pfam" id="PF01370">
    <property type="entry name" value="Epimerase"/>
    <property type="match status" value="1"/>
</dbReference>
<dbReference type="RefSeq" id="WP_044337070.1">
    <property type="nucleotide sequence ID" value="NZ_CP010837.1"/>
</dbReference>